<reference evidence="2 3" key="1">
    <citation type="submission" date="2021-03" db="EMBL/GenBank/DDBJ databases">
        <title>Sequencing the genomes of 1000 actinobacteria strains.</title>
        <authorList>
            <person name="Klenk H.-P."/>
        </authorList>
    </citation>
    <scope>NUCLEOTIDE SEQUENCE [LARGE SCALE GENOMIC DNA]</scope>
    <source>
        <strain evidence="2 3">DSM 45256</strain>
    </source>
</reference>
<protein>
    <recommendedName>
        <fullName evidence="1">HTH cro/C1-type domain-containing protein</fullName>
    </recommendedName>
</protein>
<dbReference type="InterPro" id="IPR001387">
    <property type="entry name" value="Cro/C1-type_HTH"/>
</dbReference>
<evidence type="ECO:0000259" key="1">
    <source>
        <dbReference type="PROSITE" id="PS50943"/>
    </source>
</evidence>
<dbReference type="Pfam" id="PF19054">
    <property type="entry name" value="DUF5753"/>
    <property type="match status" value="1"/>
</dbReference>
<dbReference type="Gene3D" id="1.10.260.40">
    <property type="entry name" value="lambda repressor-like DNA-binding domains"/>
    <property type="match status" value="1"/>
</dbReference>
<name>A0ABS4W7C2_9PSEU</name>
<sequence length="261" mass="29373">MEIRQGYRHPDGRTGLRQVDAAALSGLTQSKITRAERGQFTLHPDEAAQYGHALNATPDQRRELVELCSAVKADSVSGQTRIIRRAAEIQRRIRLLETQSRVIRSWQPTIVPGLLQTWEYTVALDEWTPDEAWAVERRGRLALLDDPDKRFEQVLSEAALRWIVGSQKVMNGQLRHLVELSERPNIDVAILPFGQTMVPPPEGTFHLYDSRAAQVATDIGPAFPTERPDLDAFAATFRRLSEAAAHEAEARTLIERVARGR</sequence>
<evidence type="ECO:0000313" key="3">
    <source>
        <dbReference type="Proteomes" id="UP001519295"/>
    </source>
</evidence>
<evidence type="ECO:0000313" key="2">
    <source>
        <dbReference type="EMBL" id="MBP2371529.1"/>
    </source>
</evidence>
<dbReference type="PROSITE" id="PS50943">
    <property type="entry name" value="HTH_CROC1"/>
    <property type="match status" value="1"/>
</dbReference>
<dbReference type="InterPro" id="IPR010982">
    <property type="entry name" value="Lambda_DNA-bd_dom_sf"/>
</dbReference>
<dbReference type="Proteomes" id="UP001519295">
    <property type="component" value="Unassembled WGS sequence"/>
</dbReference>
<feature type="domain" description="HTH cro/C1-type" evidence="1">
    <location>
        <begin position="15"/>
        <end position="61"/>
    </location>
</feature>
<dbReference type="CDD" id="cd00093">
    <property type="entry name" value="HTH_XRE"/>
    <property type="match status" value="1"/>
</dbReference>
<gene>
    <name evidence="2" type="ORF">JOF36_007302</name>
</gene>
<keyword evidence="3" id="KW-1185">Reference proteome</keyword>
<dbReference type="Pfam" id="PF13560">
    <property type="entry name" value="HTH_31"/>
    <property type="match status" value="1"/>
</dbReference>
<accession>A0ABS4W7C2</accession>
<dbReference type="InterPro" id="IPR043917">
    <property type="entry name" value="DUF5753"/>
</dbReference>
<dbReference type="EMBL" id="JAGINU010000003">
    <property type="protein sequence ID" value="MBP2371529.1"/>
    <property type="molecule type" value="Genomic_DNA"/>
</dbReference>
<proteinExistence type="predicted"/>
<comment type="caution">
    <text evidence="2">The sequence shown here is derived from an EMBL/GenBank/DDBJ whole genome shotgun (WGS) entry which is preliminary data.</text>
</comment>
<organism evidence="2 3">
    <name type="scientific">Pseudonocardia parietis</name>
    <dbReference type="NCBI Taxonomy" id="570936"/>
    <lineage>
        <taxon>Bacteria</taxon>
        <taxon>Bacillati</taxon>
        <taxon>Actinomycetota</taxon>
        <taxon>Actinomycetes</taxon>
        <taxon>Pseudonocardiales</taxon>
        <taxon>Pseudonocardiaceae</taxon>
        <taxon>Pseudonocardia</taxon>
    </lineage>
</organism>